<dbReference type="EMBL" id="OC319610">
    <property type="protein sequence ID" value="CAD7405863.1"/>
    <property type="molecule type" value="Genomic_DNA"/>
</dbReference>
<evidence type="ECO:0000256" key="1">
    <source>
        <dbReference type="SAM" id="MobiDB-lite"/>
    </source>
</evidence>
<proteinExistence type="predicted"/>
<accession>A0A7R9H2T2</accession>
<sequence>MSSTLFQEFDHPHILLQNKDGHFSKMVANTGQAMTEELTKIAEKHPVVPPTTEPRNGPQDDPVWYLQHPVVPPTTGPRNGPQDDPVWYPQHPVVPPTTEPRNGGRITVVSFYKTRSTR</sequence>
<name>A0A7R9H2T2_TIMCR</name>
<protein>
    <submittedName>
        <fullName evidence="2">Uncharacterized protein</fullName>
    </submittedName>
</protein>
<dbReference type="AlphaFoldDB" id="A0A7R9H2T2"/>
<evidence type="ECO:0000313" key="2">
    <source>
        <dbReference type="EMBL" id="CAD7405863.1"/>
    </source>
</evidence>
<reference evidence="2" key="1">
    <citation type="submission" date="2020-11" db="EMBL/GenBank/DDBJ databases">
        <authorList>
            <person name="Tran Van P."/>
        </authorList>
    </citation>
    <scope>NUCLEOTIDE SEQUENCE</scope>
</reference>
<feature type="region of interest" description="Disordered" evidence="1">
    <location>
        <begin position="46"/>
        <end position="105"/>
    </location>
</feature>
<organism evidence="2">
    <name type="scientific">Timema cristinae</name>
    <name type="common">Walking stick</name>
    <dbReference type="NCBI Taxonomy" id="61476"/>
    <lineage>
        <taxon>Eukaryota</taxon>
        <taxon>Metazoa</taxon>
        <taxon>Ecdysozoa</taxon>
        <taxon>Arthropoda</taxon>
        <taxon>Hexapoda</taxon>
        <taxon>Insecta</taxon>
        <taxon>Pterygota</taxon>
        <taxon>Neoptera</taxon>
        <taxon>Polyneoptera</taxon>
        <taxon>Phasmatodea</taxon>
        <taxon>Timematodea</taxon>
        <taxon>Timematoidea</taxon>
        <taxon>Timematidae</taxon>
        <taxon>Timema</taxon>
    </lineage>
</organism>
<gene>
    <name evidence="2" type="ORF">TCEB3V08_LOCUS8209</name>
</gene>